<sequence>MNRLMSKVEEVLCVKAASFEVVEIGMRTSLNVLWRPGGCYDWKRLR</sequence>
<organism evidence="1 2">
    <name type="scientific">Clavibacter michiganensis subsp. michiganensis</name>
    <dbReference type="NCBI Taxonomy" id="33013"/>
    <lineage>
        <taxon>Bacteria</taxon>
        <taxon>Bacillati</taxon>
        <taxon>Actinomycetota</taxon>
        <taxon>Actinomycetes</taxon>
        <taxon>Micrococcales</taxon>
        <taxon>Microbacteriaceae</taxon>
        <taxon>Clavibacter</taxon>
    </lineage>
</organism>
<comment type="caution">
    <text evidence="1">The sequence shown here is derived from an EMBL/GenBank/DDBJ whole genome shotgun (WGS) entry which is preliminary data.</text>
</comment>
<evidence type="ECO:0000313" key="2">
    <source>
        <dbReference type="Proteomes" id="UP000195062"/>
    </source>
</evidence>
<proteinExistence type="predicted"/>
<dbReference type="AlphaFoldDB" id="A0A1Y3FAW8"/>
<dbReference type="Proteomes" id="UP000195062">
    <property type="component" value="Unassembled WGS sequence"/>
</dbReference>
<keyword evidence="2" id="KW-1185">Reference proteome</keyword>
<protein>
    <submittedName>
        <fullName evidence="1">Uncharacterized protein</fullName>
    </submittedName>
</protein>
<dbReference type="EMBL" id="MDHH01000001">
    <property type="protein sequence ID" value="OUE04492.1"/>
    <property type="molecule type" value="Genomic_DNA"/>
</dbReference>
<name>A0A1Y3FAW8_CLAMM</name>
<gene>
    <name evidence="1" type="ORF">CMMCAS07_06070</name>
</gene>
<reference evidence="1 2" key="1">
    <citation type="submission" date="2016-08" db="EMBL/GenBank/DDBJ databases">
        <title>Genome sequence of Clavibacter michiganensis subsp. michiganensis strain CASJ007.</title>
        <authorList>
            <person name="Thapa S.P."/>
            <person name="Coaker G."/>
        </authorList>
    </citation>
    <scope>NUCLEOTIDE SEQUENCE [LARGE SCALE GENOMIC DNA]</scope>
    <source>
        <strain evidence="1">CASJ007</strain>
    </source>
</reference>
<evidence type="ECO:0000313" key="1">
    <source>
        <dbReference type="EMBL" id="OUE04492.1"/>
    </source>
</evidence>
<accession>A0A1Y3FAW8</accession>